<evidence type="ECO:0000256" key="10">
    <source>
        <dbReference type="SAM" id="Phobius"/>
    </source>
</evidence>
<keyword evidence="2" id="KW-1003">Cell membrane</keyword>
<protein>
    <recommendedName>
        <fullName evidence="11">G-protein coupled receptors family 1 profile domain-containing protein</fullName>
    </recommendedName>
</protein>
<feature type="transmembrane region" description="Helical" evidence="10">
    <location>
        <begin position="119"/>
        <end position="140"/>
    </location>
</feature>
<evidence type="ECO:0000256" key="2">
    <source>
        <dbReference type="ARBA" id="ARBA00022475"/>
    </source>
</evidence>
<evidence type="ECO:0000256" key="4">
    <source>
        <dbReference type="ARBA" id="ARBA00022989"/>
    </source>
</evidence>
<dbReference type="SUPFAM" id="SSF81321">
    <property type="entry name" value="Family A G protein-coupled receptor-like"/>
    <property type="match status" value="1"/>
</dbReference>
<dbReference type="InterPro" id="IPR017452">
    <property type="entry name" value="GPCR_Rhodpsn_7TM"/>
</dbReference>
<feature type="transmembrane region" description="Helical" evidence="10">
    <location>
        <begin position="424"/>
        <end position="443"/>
    </location>
</feature>
<evidence type="ECO:0000259" key="11">
    <source>
        <dbReference type="PROSITE" id="PS50262"/>
    </source>
</evidence>
<dbReference type="Proteomes" id="UP001159428">
    <property type="component" value="Unassembled WGS sequence"/>
</dbReference>
<dbReference type="Pfam" id="PF00001">
    <property type="entry name" value="7tm_1"/>
    <property type="match status" value="1"/>
</dbReference>
<dbReference type="PANTHER" id="PTHR24246">
    <property type="entry name" value="OLFACTORY RECEPTOR AND ADENOSINE RECEPTOR"/>
    <property type="match status" value="1"/>
</dbReference>
<dbReference type="PROSITE" id="PS50262">
    <property type="entry name" value="G_PROTEIN_RECEP_F1_2"/>
    <property type="match status" value="1"/>
</dbReference>
<accession>A0AAU9XXZ9</accession>
<evidence type="ECO:0000313" key="12">
    <source>
        <dbReference type="EMBL" id="CAH3161133.1"/>
    </source>
</evidence>
<proteinExistence type="predicted"/>
<gene>
    <name evidence="12" type="ORF">PMEA_00032730</name>
</gene>
<evidence type="ECO:0000256" key="6">
    <source>
        <dbReference type="ARBA" id="ARBA00023136"/>
    </source>
</evidence>
<evidence type="ECO:0000256" key="1">
    <source>
        <dbReference type="ARBA" id="ARBA00004651"/>
    </source>
</evidence>
<dbReference type="EMBL" id="CALNXJ010000078">
    <property type="protein sequence ID" value="CAH3161133.1"/>
    <property type="molecule type" value="Genomic_DNA"/>
</dbReference>
<evidence type="ECO:0000256" key="9">
    <source>
        <dbReference type="ARBA" id="ARBA00023224"/>
    </source>
</evidence>
<feature type="transmembrane region" description="Helical" evidence="10">
    <location>
        <begin position="37"/>
        <end position="57"/>
    </location>
</feature>
<sequence>MNLVTAIINMLTAPLAVISNLLIFAAIVSRLRAPSKILIASLALSDVFVGLAVQPGYVMYRLMENQHRSVPCFVRIVYANAFYICCGVAFMTLAVVSYERLIAVRLQVRYNAVFSSSRILRYMAFIWILNILFTSLQWVVVKQVSRGIHLIACLRQHSRRVQPASRHPSKRNQSKRRISREVNVTRSISFIVAVYLMFNIPVLFVTIYHQILGRDIKTYNHYSWSETLAFLNSCTNPLVCCWKSREIRQAVKASHSQGINQQKCVTHFRYSDLYRSHTRLRLVFLSHNDVNSDMLLSRHQATQNQIVKYKYYDKKNVVKCFFCLFLYKDVCQRNIKALDINIEIWEDTAANRRSWRCLLKKFDIDQRRPTISTPQLLMLNDQVIQCQHVQRALQYALGIWTVNIFLTAMEWAKIDKAMRGIHLTLWYLCLLASTATQIGVLMANIQPLQLDRDAGFSELLLKTIYMFLEK</sequence>
<feature type="domain" description="G-protein coupled receptors family 1 profile" evidence="11">
    <location>
        <begin position="8"/>
        <end position="242"/>
    </location>
</feature>
<keyword evidence="4 10" id="KW-1133">Transmembrane helix</keyword>
<feature type="transmembrane region" description="Helical" evidence="10">
    <location>
        <begin position="77"/>
        <end position="98"/>
    </location>
</feature>
<keyword evidence="6 10" id="KW-0472">Membrane</keyword>
<dbReference type="CDD" id="cd00637">
    <property type="entry name" value="7tm_classA_rhodopsin-like"/>
    <property type="match status" value="1"/>
</dbReference>
<dbReference type="AlphaFoldDB" id="A0AAU9XXZ9"/>
<comment type="subcellular location">
    <subcellularLocation>
        <location evidence="1">Cell membrane</location>
        <topology evidence="1">Multi-pass membrane protein</topology>
    </subcellularLocation>
</comment>
<evidence type="ECO:0000256" key="7">
    <source>
        <dbReference type="ARBA" id="ARBA00023170"/>
    </source>
</evidence>
<keyword evidence="13" id="KW-1185">Reference proteome</keyword>
<keyword evidence="5" id="KW-0297">G-protein coupled receptor</keyword>
<dbReference type="SMART" id="SM01381">
    <property type="entry name" value="7TM_GPCR_Srsx"/>
    <property type="match status" value="1"/>
</dbReference>
<dbReference type="PRINTS" id="PR00237">
    <property type="entry name" value="GPCRRHODOPSN"/>
</dbReference>
<keyword evidence="8" id="KW-0325">Glycoprotein</keyword>
<dbReference type="InterPro" id="IPR000276">
    <property type="entry name" value="GPCR_Rhodpsn"/>
</dbReference>
<keyword evidence="3 10" id="KW-0812">Transmembrane</keyword>
<keyword evidence="9" id="KW-0807">Transducer</keyword>
<feature type="transmembrane region" description="Helical" evidence="10">
    <location>
        <begin position="6"/>
        <end position="28"/>
    </location>
</feature>
<dbReference type="GO" id="GO:0004930">
    <property type="term" value="F:G protein-coupled receptor activity"/>
    <property type="evidence" value="ECO:0007669"/>
    <property type="project" value="UniProtKB-KW"/>
</dbReference>
<evidence type="ECO:0000313" key="13">
    <source>
        <dbReference type="Proteomes" id="UP001159428"/>
    </source>
</evidence>
<evidence type="ECO:0000256" key="3">
    <source>
        <dbReference type="ARBA" id="ARBA00022692"/>
    </source>
</evidence>
<keyword evidence="7" id="KW-0675">Receptor</keyword>
<evidence type="ECO:0000256" key="5">
    <source>
        <dbReference type="ARBA" id="ARBA00023040"/>
    </source>
</evidence>
<organism evidence="12 13">
    <name type="scientific">Pocillopora meandrina</name>
    <dbReference type="NCBI Taxonomy" id="46732"/>
    <lineage>
        <taxon>Eukaryota</taxon>
        <taxon>Metazoa</taxon>
        <taxon>Cnidaria</taxon>
        <taxon>Anthozoa</taxon>
        <taxon>Hexacorallia</taxon>
        <taxon>Scleractinia</taxon>
        <taxon>Astrocoeniina</taxon>
        <taxon>Pocilloporidae</taxon>
        <taxon>Pocillopora</taxon>
    </lineage>
</organism>
<feature type="transmembrane region" description="Helical" evidence="10">
    <location>
        <begin position="188"/>
        <end position="208"/>
    </location>
</feature>
<dbReference type="GO" id="GO:0005886">
    <property type="term" value="C:plasma membrane"/>
    <property type="evidence" value="ECO:0007669"/>
    <property type="project" value="UniProtKB-SubCell"/>
</dbReference>
<comment type="caution">
    <text evidence="12">The sequence shown here is derived from an EMBL/GenBank/DDBJ whole genome shotgun (WGS) entry which is preliminary data.</text>
</comment>
<evidence type="ECO:0000256" key="8">
    <source>
        <dbReference type="ARBA" id="ARBA00023180"/>
    </source>
</evidence>
<dbReference type="Gene3D" id="1.20.1070.10">
    <property type="entry name" value="Rhodopsin 7-helix transmembrane proteins"/>
    <property type="match status" value="2"/>
</dbReference>
<name>A0AAU9XXZ9_9CNID</name>
<reference evidence="12 13" key="1">
    <citation type="submission" date="2022-05" db="EMBL/GenBank/DDBJ databases">
        <authorList>
            <consortium name="Genoscope - CEA"/>
            <person name="William W."/>
        </authorList>
    </citation>
    <scope>NUCLEOTIDE SEQUENCE [LARGE SCALE GENOMIC DNA]</scope>
</reference>
<dbReference type="PANTHER" id="PTHR24246:SF27">
    <property type="entry name" value="ADENOSINE RECEPTOR, ISOFORM A"/>
    <property type="match status" value="1"/>
</dbReference>